<evidence type="ECO:0000256" key="5">
    <source>
        <dbReference type="ARBA" id="ARBA00023237"/>
    </source>
</evidence>
<evidence type="ECO:0000256" key="3">
    <source>
        <dbReference type="ARBA" id="ARBA00022729"/>
    </source>
</evidence>
<comment type="subcellular location">
    <subcellularLocation>
        <location evidence="1">Cell outer membrane</location>
    </subcellularLocation>
</comment>
<comment type="caution">
    <text evidence="6">The sequence shown here is derived from an EMBL/GenBank/DDBJ whole genome shotgun (WGS) entry which is preliminary data.</text>
</comment>
<proteinExistence type="inferred from homology"/>
<dbReference type="PANTHER" id="PTHR38776">
    <property type="entry name" value="MLTA-INTERACTING PROTEIN-RELATED"/>
    <property type="match status" value="1"/>
</dbReference>
<dbReference type="GO" id="GO:0009252">
    <property type="term" value="P:peptidoglycan biosynthetic process"/>
    <property type="evidence" value="ECO:0007669"/>
    <property type="project" value="TreeGrafter"/>
</dbReference>
<name>A0A3N1NWM9_9GAMM</name>
<dbReference type="Proteomes" id="UP000268033">
    <property type="component" value="Unassembled WGS sequence"/>
</dbReference>
<keyword evidence="7" id="KW-1185">Reference proteome</keyword>
<dbReference type="STRING" id="584787.GCA_001247655_03745"/>
<evidence type="ECO:0000256" key="2">
    <source>
        <dbReference type="ARBA" id="ARBA00005722"/>
    </source>
</evidence>
<gene>
    <name evidence="6" type="ORF">EDC28_10830</name>
</gene>
<keyword evidence="5" id="KW-0998">Cell outer membrane</keyword>
<sequence>MYDITDGQRLSSYNPLSLCLFLIPPVPKTLISLIFLLSSLAAHAQELDTIAAGQWELGLAVGAGHKQNPLVSKGDNRYYLLPQVAYYADWGYFDNGELAANLYDDGENQLFVMASYSDDAFYFHHWKRVSLSSSRLAGLCDSCNNKVMAEEKVTSQQDHDPQWAWLGGLGFSHYGQQGFVRLKLLHDISGRHNGAFASLRLGRGFEFHGQWQFSGGFDWKSAELVDYYYGTESLDQDGMGYQGRSSIDWVVSGQWLYPLSEHLGLLVNLNSRRLGSGIVNSPLVDERTVLDSFIGITLTF</sequence>
<protein>
    <submittedName>
        <fullName evidence="6">Outer membrane protein</fullName>
    </submittedName>
</protein>
<evidence type="ECO:0000256" key="1">
    <source>
        <dbReference type="ARBA" id="ARBA00004442"/>
    </source>
</evidence>
<comment type="similarity">
    <text evidence="2">Belongs to the MipA/OmpV family.</text>
</comment>
<dbReference type="GO" id="GO:0009279">
    <property type="term" value="C:cell outer membrane"/>
    <property type="evidence" value="ECO:0007669"/>
    <property type="project" value="UniProtKB-SubCell"/>
</dbReference>
<dbReference type="Pfam" id="PF06629">
    <property type="entry name" value="MipA"/>
    <property type="match status" value="1"/>
</dbReference>
<keyword evidence="3" id="KW-0732">Signal</keyword>
<dbReference type="PANTHER" id="PTHR38776:SF1">
    <property type="entry name" value="MLTA-INTERACTING PROTEIN-RELATED"/>
    <property type="match status" value="1"/>
</dbReference>
<dbReference type="InterPro" id="IPR010583">
    <property type="entry name" value="MipA"/>
</dbReference>
<organism evidence="6 7">
    <name type="scientific">Gallaecimonas pentaromativorans</name>
    <dbReference type="NCBI Taxonomy" id="584787"/>
    <lineage>
        <taxon>Bacteria</taxon>
        <taxon>Pseudomonadati</taxon>
        <taxon>Pseudomonadota</taxon>
        <taxon>Gammaproteobacteria</taxon>
        <taxon>Enterobacterales</taxon>
        <taxon>Gallaecimonadaceae</taxon>
        <taxon>Gallaecimonas</taxon>
    </lineage>
</organism>
<accession>A0A3N1NWM9</accession>
<dbReference type="AlphaFoldDB" id="A0A3N1NWM9"/>
<evidence type="ECO:0000313" key="7">
    <source>
        <dbReference type="Proteomes" id="UP000268033"/>
    </source>
</evidence>
<reference evidence="6 7" key="1">
    <citation type="submission" date="2018-11" db="EMBL/GenBank/DDBJ databases">
        <title>Genomic Encyclopedia of Type Strains, Phase IV (KMG-IV): sequencing the most valuable type-strain genomes for metagenomic binning, comparative biology and taxonomic classification.</title>
        <authorList>
            <person name="Goeker M."/>
        </authorList>
    </citation>
    <scope>NUCLEOTIDE SEQUENCE [LARGE SCALE GENOMIC DNA]</scope>
    <source>
        <strain evidence="6 7">DSM 21945</strain>
    </source>
</reference>
<evidence type="ECO:0000313" key="6">
    <source>
        <dbReference type="EMBL" id="ROQ23292.1"/>
    </source>
</evidence>
<keyword evidence="4" id="KW-0472">Membrane</keyword>
<evidence type="ECO:0000256" key="4">
    <source>
        <dbReference type="ARBA" id="ARBA00023136"/>
    </source>
</evidence>
<dbReference type="EMBL" id="RJUL01000008">
    <property type="protein sequence ID" value="ROQ23292.1"/>
    <property type="molecule type" value="Genomic_DNA"/>
</dbReference>